<feature type="domain" description="Spore germination GerAC-like C-terminal" evidence="8">
    <location>
        <begin position="257"/>
        <end position="413"/>
    </location>
</feature>
<comment type="similarity">
    <text evidence="2">Belongs to the GerABKC lipoprotein family.</text>
</comment>
<evidence type="ECO:0000256" key="1">
    <source>
        <dbReference type="ARBA" id="ARBA00004635"/>
    </source>
</evidence>
<dbReference type="InterPro" id="IPR046953">
    <property type="entry name" value="Spore_GerAC-like_C"/>
</dbReference>
<feature type="domain" description="Spore germination protein N-terminal" evidence="9">
    <location>
        <begin position="76"/>
        <end position="247"/>
    </location>
</feature>
<accession>A0A4U1D1M9</accession>
<name>A0A4U1D1M9_9BACI</name>
<dbReference type="Proteomes" id="UP000307756">
    <property type="component" value="Unassembled WGS sequence"/>
</dbReference>
<keyword evidence="3" id="KW-0309">Germination</keyword>
<dbReference type="InterPro" id="IPR008844">
    <property type="entry name" value="Spore_GerAC-like"/>
</dbReference>
<dbReference type="GO" id="GO:0016020">
    <property type="term" value="C:membrane"/>
    <property type="evidence" value="ECO:0007669"/>
    <property type="project" value="UniProtKB-SubCell"/>
</dbReference>
<dbReference type="OrthoDB" id="2433998at2"/>
<dbReference type="NCBIfam" id="TIGR02887">
    <property type="entry name" value="spore_ger_x_C"/>
    <property type="match status" value="1"/>
</dbReference>
<evidence type="ECO:0000256" key="6">
    <source>
        <dbReference type="ARBA" id="ARBA00023139"/>
    </source>
</evidence>
<evidence type="ECO:0000313" key="11">
    <source>
        <dbReference type="Proteomes" id="UP000307756"/>
    </source>
</evidence>
<dbReference type="EMBL" id="SWBM01000007">
    <property type="protein sequence ID" value="TKC14936.1"/>
    <property type="molecule type" value="Genomic_DNA"/>
</dbReference>
<evidence type="ECO:0000256" key="5">
    <source>
        <dbReference type="ARBA" id="ARBA00023136"/>
    </source>
</evidence>
<evidence type="ECO:0000256" key="3">
    <source>
        <dbReference type="ARBA" id="ARBA00022544"/>
    </source>
</evidence>
<evidence type="ECO:0000256" key="7">
    <source>
        <dbReference type="ARBA" id="ARBA00023288"/>
    </source>
</evidence>
<evidence type="ECO:0000259" key="9">
    <source>
        <dbReference type="Pfam" id="PF25198"/>
    </source>
</evidence>
<sequence length="416" mass="47164">MVWNSYRGYFSFSHTVLRRRNKSINVFHLLLRFPIYFGSHFNIPSILCYQKGKLKNLFTLSSFLLVLTLLNGCSFMDIDKRSFVTAIGIDESDNLEKKYKITLKISLSKGDPATTGAEFTLLSFDANSISEALKNMQSMTDKELFYGHTKTILIGENVATKEIRPIIDYFVRKADIQRTAYLGVAVPNALQVLEFKPKVEQVAGSYLFSMFEENSNESPYAKALTLFDAYRRETESGINLAMPIIEVQHKKIQVNTIALFSKKGLESKLNAKESELFKLLTVGIKNGSTIINTNDGTYTIKILKGKTNCKIINADNNTKTAFFHIKLQTSVEEKVDNHLDLTYEKVQKIQDETEKKIKKDVHLLLDTIQKSKLDPMGLGLKLRASSLLHRDIPDIYSNLNFKVKVDCRIKEAGIVG</sequence>
<keyword evidence="4" id="KW-0732">Signal</keyword>
<keyword evidence="11" id="KW-1185">Reference proteome</keyword>
<gene>
    <name evidence="10" type="ORF">FA727_20745</name>
</gene>
<dbReference type="PANTHER" id="PTHR35789:SF1">
    <property type="entry name" value="SPORE GERMINATION PROTEIN B3"/>
    <property type="match status" value="1"/>
</dbReference>
<dbReference type="InterPro" id="IPR057336">
    <property type="entry name" value="GerAC_N"/>
</dbReference>
<keyword evidence="5" id="KW-0472">Membrane</keyword>
<keyword evidence="6" id="KW-0564">Palmitate</keyword>
<dbReference type="PANTHER" id="PTHR35789">
    <property type="entry name" value="SPORE GERMINATION PROTEIN B3"/>
    <property type="match status" value="1"/>
</dbReference>
<dbReference type="Pfam" id="PF25198">
    <property type="entry name" value="Spore_GerAC_N"/>
    <property type="match status" value="1"/>
</dbReference>
<evidence type="ECO:0000256" key="2">
    <source>
        <dbReference type="ARBA" id="ARBA00007886"/>
    </source>
</evidence>
<comment type="subcellular location">
    <subcellularLocation>
        <location evidence="1">Membrane</location>
        <topology evidence="1">Lipid-anchor</topology>
    </subcellularLocation>
</comment>
<dbReference type="Pfam" id="PF05504">
    <property type="entry name" value="Spore_GerAC"/>
    <property type="match status" value="1"/>
</dbReference>
<dbReference type="GO" id="GO:0009847">
    <property type="term" value="P:spore germination"/>
    <property type="evidence" value="ECO:0007669"/>
    <property type="project" value="InterPro"/>
</dbReference>
<evidence type="ECO:0000313" key="10">
    <source>
        <dbReference type="EMBL" id="TKC14936.1"/>
    </source>
</evidence>
<organism evidence="10 11">
    <name type="scientific">Robertmurraya kyonggiensis</name>
    <dbReference type="NCBI Taxonomy" id="1037680"/>
    <lineage>
        <taxon>Bacteria</taxon>
        <taxon>Bacillati</taxon>
        <taxon>Bacillota</taxon>
        <taxon>Bacilli</taxon>
        <taxon>Bacillales</taxon>
        <taxon>Bacillaceae</taxon>
        <taxon>Robertmurraya</taxon>
    </lineage>
</organism>
<dbReference type="Gene3D" id="3.30.300.210">
    <property type="entry name" value="Nutrient germinant receptor protein C, domain 3"/>
    <property type="match status" value="1"/>
</dbReference>
<keyword evidence="7" id="KW-0449">Lipoprotein</keyword>
<dbReference type="InterPro" id="IPR038501">
    <property type="entry name" value="Spore_GerAC_C_sf"/>
</dbReference>
<protein>
    <submittedName>
        <fullName evidence="10">Ger(X)C family spore germination protein</fullName>
    </submittedName>
</protein>
<reference evidence="10 11" key="1">
    <citation type="journal article" date="2011" name="J. Microbiol.">
        <title>Bacillus kyonggiensis sp. nov., isolated from soil of a lettuce field.</title>
        <authorList>
            <person name="Dong K."/>
            <person name="Lee S."/>
        </authorList>
    </citation>
    <scope>NUCLEOTIDE SEQUENCE [LARGE SCALE GENOMIC DNA]</scope>
    <source>
        <strain evidence="10 11">NB22</strain>
    </source>
</reference>
<dbReference type="AlphaFoldDB" id="A0A4U1D1M9"/>
<evidence type="ECO:0000256" key="4">
    <source>
        <dbReference type="ARBA" id="ARBA00022729"/>
    </source>
</evidence>
<evidence type="ECO:0000259" key="8">
    <source>
        <dbReference type="Pfam" id="PF05504"/>
    </source>
</evidence>
<proteinExistence type="inferred from homology"/>
<comment type="caution">
    <text evidence="10">The sequence shown here is derived from an EMBL/GenBank/DDBJ whole genome shotgun (WGS) entry which is preliminary data.</text>
</comment>